<keyword evidence="1" id="KW-0812">Transmembrane</keyword>
<evidence type="ECO:0000313" key="3">
    <source>
        <dbReference type="Proteomes" id="UP000064189"/>
    </source>
</evidence>
<evidence type="ECO:0000313" key="2">
    <source>
        <dbReference type="EMBL" id="KWW16988.1"/>
    </source>
</evidence>
<feature type="transmembrane region" description="Helical" evidence="1">
    <location>
        <begin position="7"/>
        <end position="25"/>
    </location>
</feature>
<dbReference type="Proteomes" id="UP000064189">
    <property type="component" value="Unassembled WGS sequence"/>
</dbReference>
<proteinExistence type="predicted"/>
<dbReference type="EMBL" id="LNNH01000029">
    <property type="protein sequence ID" value="KWW16988.1"/>
    <property type="molecule type" value="Genomic_DNA"/>
</dbReference>
<comment type="caution">
    <text evidence="2">The sequence shown here is derived from an EMBL/GenBank/DDBJ whole genome shotgun (WGS) entry which is preliminary data.</text>
</comment>
<gene>
    <name evidence="2" type="ORF">AS888_23690</name>
</gene>
<keyword evidence="1" id="KW-1133">Transmembrane helix</keyword>
<name>A0A109MWC4_9BACI</name>
<keyword evidence="1" id="KW-0472">Membrane</keyword>
<keyword evidence="3" id="KW-1185">Reference proteome</keyword>
<evidence type="ECO:0000256" key="1">
    <source>
        <dbReference type="SAM" id="Phobius"/>
    </source>
</evidence>
<protein>
    <recommendedName>
        <fullName evidence="4">Sigma-Y antisigma factor component</fullName>
    </recommendedName>
</protein>
<accession>A0A109MWC4</accession>
<evidence type="ECO:0008006" key="4">
    <source>
        <dbReference type="Google" id="ProtNLM"/>
    </source>
</evidence>
<dbReference type="RefSeq" id="WP_061143149.1">
    <property type="nucleotide sequence ID" value="NZ_LNNH01000029.1"/>
</dbReference>
<organism evidence="2 3">
    <name type="scientific">Peribacillus simplex</name>
    <dbReference type="NCBI Taxonomy" id="1478"/>
    <lineage>
        <taxon>Bacteria</taxon>
        <taxon>Bacillati</taxon>
        <taxon>Bacillota</taxon>
        <taxon>Bacilli</taxon>
        <taxon>Bacillales</taxon>
        <taxon>Bacillaceae</taxon>
        <taxon>Peribacillus</taxon>
    </lineage>
</organism>
<feature type="transmembrane region" description="Helical" evidence="1">
    <location>
        <begin position="37"/>
        <end position="55"/>
    </location>
</feature>
<reference evidence="2 3" key="1">
    <citation type="submission" date="2015-11" db="EMBL/GenBank/DDBJ databases">
        <title>Genome Sequence of Bacillus simplex strain VanAntwerpen2.</title>
        <authorList>
            <person name="Couger M.B."/>
        </authorList>
    </citation>
    <scope>NUCLEOTIDE SEQUENCE [LARGE SCALE GENOMIC DNA]</scope>
    <source>
        <strain evidence="2 3">VanAntwerpen02</strain>
    </source>
</reference>
<sequence>MSNLEIFALMVCGLILLTQSIFLFIDARKNGFNQWMWGILGLIQAPFPIIFYMIVKKIRKKEEDELYDYRDY</sequence>
<dbReference type="AlphaFoldDB" id="A0A109MWC4"/>